<feature type="compositionally biased region" description="Basic residues" evidence="1">
    <location>
        <begin position="136"/>
        <end position="147"/>
    </location>
</feature>
<evidence type="ECO:0000256" key="1">
    <source>
        <dbReference type="SAM" id="MobiDB-lite"/>
    </source>
</evidence>
<feature type="region of interest" description="Disordered" evidence="1">
    <location>
        <begin position="134"/>
        <end position="174"/>
    </location>
</feature>
<proteinExistence type="predicted"/>
<keyword evidence="3" id="KW-1185">Reference proteome</keyword>
<evidence type="ECO:0000313" key="3">
    <source>
        <dbReference type="Proteomes" id="UP000199529"/>
    </source>
</evidence>
<dbReference type="Proteomes" id="UP000199529">
    <property type="component" value="Unassembled WGS sequence"/>
</dbReference>
<accession>A0A1H2SQ46</accession>
<dbReference type="EMBL" id="FNOK01000002">
    <property type="protein sequence ID" value="SDW33766.1"/>
    <property type="molecule type" value="Genomic_DNA"/>
</dbReference>
<gene>
    <name evidence="2" type="ORF">SAMN05216215_1002293</name>
</gene>
<name>A0A1H2SQ46_9PSEU</name>
<organism evidence="2 3">
    <name type="scientific">Saccharopolyspora shandongensis</name>
    <dbReference type="NCBI Taxonomy" id="418495"/>
    <lineage>
        <taxon>Bacteria</taxon>
        <taxon>Bacillati</taxon>
        <taxon>Actinomycetota</taxon>
        <taxon>Actinomycetes</taxon>
        <taxon>Pseudonocardiales</taxon>
        <taxon>Pseudonocardiaceae</taxon>
        <taxon>Saccharopolyspora</taxon>
    </lineage>
</organism>
<sequence length="251" mass="26993">MSEDVLSVIPADPRWQPDRAAADRAAAVAARLAPGTAGGASVEIRMTWHDEMTAIDCGDNLERIGCPHCGASIDLTWWSGLLEVLRGAGFETLAVQVPCCRAAVLPCRSVVGRVGLRLAVRLRPLRDRHLESGAHLVRRGGARRPRSSARTSGESDPRPPLTDGVPWAPGRGDRPVRLAGCSRYAPRSGSTRLGENRFHRPGMRCYVLRHGLSRCLCLLHPVAFRLGGAGSVFAPPSASGLSFPDARFVVR</sequence>
<protein>
    <submittedName>
        <fullName evidence="2">Uncharacterized protein</fullName>
    </submittedName>
</protein>
<reference evidence="3" key="1">
    <citation type="submission" date="2016-10" db="EMBL/GenBank/DDBJ databases">
        <authorList>
            <person name="Varghese N."/>
            <person name="Submissions S."/>
        </authorList>
    </citation>
    <scope>NUCLEOTIDE SEQUENCE [LARGE SCALE GENOMIC DNA]</scope>
    <source>
        <strain evidence="3">CGMCC 4.3530</strain>
    </source>
</reference>
<dbReference type="STRING" id="418495.SAMN05216215_1002293"/>
<evidence type="ECO:0000313" key="2">
    <source>
        <dbReference type="EMBL" id="SDW33766.1"/>
    </source>
</evidence>
<dbReference type="AlphaFoldDB" id="A0A1H2SQ46"/>